<organism evidence="1 2">
    <name type="scientific">Parasaccharibacter apium</name>
    <dbReference type="NCBI Taxonomy" id="1510841"/>
    <lineage>
        <taxon>Bacteria</taxon>
        <taxon>Pseudomonadati</taxon>
        <taxon>Pseudomonadota</taxon>
        <taxon>Alphaproteobacteria</taxon>
        <taxon>Acetobacterales</taxon>
        <taxon>Acetobacteraceae</taxon>
        <taxon>Parasaccharibacter</taxon>
    </lineage>
</organism>
<dbReference type="AlphaFoldDB" id="A0A7U7G6M5"/>
<proteinExistence type="predicted"/>
<gene>
    <name evidence="1" type="ORF">SACS_1335</name>
</gene>
<protein>
    <submittedName>
        <fullName evidence="1">Uncharacterized protein</fullName>
    </submittedName>
</protein>
<dbReference type="Proteomes" id="UP000027590">
    <property type="component" value="Unassembled WGS sequence"/>
</dbReference>
<reference evidence="1 2" key="2">
    <citation type="journal article" date="2014" name="PLoS ONE">
        <title>Evolution of mitochondria reconstructed from the energy metabolism of living bacteria.</title>
        <authorList>
            <person name="Degli Esposti M."/>
            <person name="Chouaia B."/>
            <person name="Comandatore F."/>
            <person name="Crotti E."/>
            <person name="Sassera D."/>
            <person name="Lievens P.M."/>
            <person name="Daffonchio D."/>
            <person name="Bandi C."/>
        </authorList>
    </citation>
    <scope>NUCLEOTIDE SEQUENCE [LARGE SCALE GENOMIC DNA]</scope>
    <source>
        <strain evidence="2">AM169</strain>
    </source>
</reference>
<sequence length="38" mass="4098">MGLAGVGGAKYGMDHPRLPGSGWGKGWMWSRHGWNDLA</sequence>
<comment type="caution">
    <text evidence="1">The sequence shown here is derived from an EMBL/GenBank/DDBJ whole genome shotgun (WGS) entry which is preliminary data.</text>
</comment>
<name>A0A7U7G6M5_9PROT</name>
<evidence type="ECO:0000313" key="2">
    <source>
        <dbReference type="Proteomes" id="UP000027590"/>
    </source>
</evidence>
<evidence type="ECO:0000313" key="1">
    <source>
        <dbReference type="EMBL" id="CDG34073.1"/>
    </source>
</evidence>
<dbReference type="EMBL" id="CBLY010000006">
    <property type="protein sequence ID" value="CDG34073.1"/>
    <property type="molecule type" value="Genomic_DNA"/>
</dbReference>
<reference evidence="1 2" key="1">
    <citation type="journal article" date="2014" name="Genome Biol. Evol.">
        <title>Acetic acid bacteria genomes reveal functional traits for adaptation to life in insect guts.</title>
        <authorList>
            <person name="Chouaia B."/>
            <person name="Gaiarsa S."/>
            <person name="Crotti E."/>
            <person name="Comandatore F."/>
            <person name="Degli Esposti M."/>
            <person name="Ricci I."/>
            <person name="Alma A."/>
            <person name="Favia G."/>
            <person name="Bandi C."/>
            <person name="Daffonchio D."/>
        </authorList>
    </citation>
    <scope>NUCLEOTIDE SEQUENCE [LARGE SCALE GENOMIC DNA]</scope>
    <source>
        <strain evidence="2">AM169</strain>
    </source>
</reference>
<accession>A0A7U7G6M5</accession>